<dbReference type="SUPFAM" id="SSF53383">
    <property type="entry name" value="PLP-dependent transferases"/>
    <property type="match status" value="1"/>
</dbReference>
<dbReference type="InterPro" id="IPR000192">
    <property type="entry name" value="Aminotrans_V_dom"/>
</dbReference>
<evidence type="ECO:0000256" key="7">
    <source>
        <dbReference type="ARBA" id="ARBA00050776"/>
    </source>
</evidence>
<keyword evidence="10" id="KW-0456">Lyase</keyword>
<comment type="catalytic activity">
    <reaction evidence="7">
        <text>(sulfur carrier)-H + L-cysteine = (sulfur carrier)-SH + L-alanine</text>
        <dbReference type="Rhea" id="RHEA:43892"/>
        <dbReference type="Rhea" id="RHEA-COMP:14737"/>
        <dbReference type="Rhea" id="RHEA-COMP:14739"/>
        <dbReference type="ChEBI" id="CHEBI:29917"/>
        <dbReference type="ChEBI" id="CHEBI:35235"/>
        <dbReference type="ChEBI" id="CHEBI:57972"/>
        <dbReference type="ChEBI" id="CHEBI:64428"/>
        <dbReference type="EC" id="2.8.1.7"/>
    </reaction>
</comment>
<dbReference type="InterPro" id="IPR020578">
    <property type="entry name" value="Aminotrans_V_PyrdxlP_BS"/>
</dbReference>
<evidence type="ECO:0000256" key="2">
    <source>
        <dbReference type="ARBA" id="ARBA00002824"/>
    </source>
</evidence>
<proteinExistence type="inferred from homology"/>
<feature type="domain" description="Aminotransferase class V" evidence="9">
    <location>
        <begin position="21"/>
        <end position="391"/>
    </location>
</feature>
<evidence type="ECO:0000256" key="8">
    <source>
        <dbReference type="RuleBase" id="RU004504"/>
    </source>
</evidence>
<comment type="cofactor">
    <cofactor evidence="1 8">
        <name>pyridoxal 5'-phosphate</name>
        <dbReference type="ChEBI" id="CHEBI:597326"/>
    </cofactor>
</comment>
<dbReference type="PIRSF" id="PIRSF005572">
    <property type="entry name" value="NifS"/>
    <property type="match status" value="1"/>
</dbReference>
<dbReference type="OrthoDB" id="9808002at2"/>
<evidence type="ECO:0000313" key="11">
    <source>
        <dbReference type="Proteomes" id="UP000199308"/>
    </source>
</evidence>
<evidence type="ECO:0000259" key="9">
    <source>
        <dbReference type="Pfam" id="PF00266"/>
    </source>
</evidence>
<dbReference type="Proteomes" id="UP000199308">
    <property type="component" value="Unassembled WGS sequence"/>
</dbReference>
<dbReference type="STRING" id="349064.SAMN05660429_00437"/>
<comment type="similarity">
    <text evidence="3">Belongs to the class-V pyridoxal-phosphate-dependent aminotransferase family. Csd subfamily.</text>
</comment>
<dbReference type="EC" id="2.8.1.7" evidence="4"/>
<dbReference type="PANTHER" id="PTHR43586">
    <property type="entry name" value="CYSTEINE DESULFURASE"/>
    <property type="match status" value="1"/>
</dbReference>
<comment type="function">
    <text evidence="2">Catalyzes the removal of elemental sulfur and selenium atoms from L-cysteine, L-cystine, L-selenocysteine, and L-selenocystine to produce L-alanine.</text>
</comment>
<accession>A0A1H9ZG29</accession>
<evidence type="ECO:0000256" key="3">
    <source>
        <dbReference type="ARBA" id="ARBA00010447"/>
    </source>
</evidence>
<dbReference type="EMBL" id="FOHK01000002">
    <property type="protein sequence ID" value="SES80554.1"/>
    <property type="molecule type" value="Genomic_DNA"/>
</dbReference>
<evidence type="ECO:0000256" key="4">
    <source>
        <dbReference type="ARBA" id="ARBA00012239"/>
    </source>
</evidence>
<dbReference type="GO" id="GO:0016829">
    <property type="term" value="F:lyase activity"/>
    <property type="evidence" value="ECO:0007669"/>
    <property type="project" value="UniProtKB-KW"/>
</dbReference>
<dbReference type="InterPro" id="IPR015422">
    <property type="entry name" value="PyrdxlP-dep_Trfase_small"/>
</dbReference>
<dbReference type="RefSeq" id="WP_093327320.1">
    <property type="nucleotide sequence ID" value="NZ_AP027363.1"/>
</dbReference>
<evidence type="ECO:0000256" key="1">
    <source>
        <dbReference type="ARBA" id="ARBA00001933"/>
    </source>
</evidence>
<evidence type="ECO:0000256" key="6">
    <source>
        <dbReference type="ARBA" id="ARBA00022898"/>
    </source>
</evidence>
<dbReference type="InterPro" id="IPR016454">
    <property type="entry name" value="Cysteine_dSase"/>
</dbReference>
<protein>
    <recommendedName>
        <fullName evidence="5">Probable cysteine desulfurase</fullName>
        <ecNumber evidence="4">2.8.1.7</ecNumber>
    </recommendedName>
</protein>
<dbReference type="AlphaFoldDB" id="A0A1H9ZG29"/>
<dbReference type="PANTHER" id="PTHR43586:SF8">
    <property type="entry name" value="CYSTEINE DESULFURASE 1, CHLOROPLASTIC"/>
    <property type="match status" value="1"/>
</dbReference>
<dbReference type="Pfam" id="PF00266">
    <property type="entry name" value="Aminotran_5"/>
    <property type="match status" value="1"/>
</dbReference>
<dbReference type="Gene3D" id="3.90.1150.10">
    <property type="entry name" value="Aspartate Aminotransferase, domain 1"/>
    <property type="match status" value="1"/>
</dbReference>
<evidence type="ECO:0000313" key="10">
    <source>
        <dbReference type="EMBL" id="SES80554.1"/>
    </source>
</evidence>
<dbReference type="InterPro" id="IPR015424">
    <property type="entry name" value="PyrdxlP-dep_Trfase"/>
</dbReference>
<dbReference type="Gene3D" id="3.40.640.10">
    <property type="entry name" value="Type I PLP-dependent aspartate aminotransferase-like (Major domain)"/>
    <property type="match status" value="1"/>
</dbReference>
<keyword evidence="6" id="KW-0663">Pyridoxal phosphate</keyword>
<organism evidence="10 11">
    <name type="scientific">Thalassotalea agarivorans</name>
    <name type="common">Thalassomonas agarivorans</name>
    <dbReference type="NCBI Taxonomy" id="349064"/>
    <lineage>
        <taxon>Bacteria</taxon>
        <taxon>Pseudomonadati</taxon>
        <taxon>Pseudomonadota</taxon>
        <taxon>Gammaproteobacteria</taxon>
        <taxon>Alteromonadales</taxon>
        <taxon>Colwelliaceae</taxon>
        <taxon>Thalassotalea</taxon>
    </lineage>
</organism>
<name>A0A1H9ZG29_THASX</name>
<reference evidence="10 11" key="1">
    <citation type="submission" date="2016-10" db="EMBL/GenBank/DDBJ databases">
        <authorList>
            <person name="de Groot N.N."/>
        </authorList>
    </citation>
    <scope>NUCLEOTIDE SEQUENCE [LARGE SCALE GENOMIC DNA]</scope>
    <source>
        <strain evidence="10 11">DSM 19706</strain>
    </source>
</reference>
<dbReference type="PROSITE" id="PS00595">
    <property type="entry name" value="AA_TRANSFER_CLASS_5"/>
    <property type="match status" value="1"/>
</dbReference>
<gene>
    <name evidence="10" type="ORF">SAMN05660429_00437</name>
</gene>
<evidence type="ECO:0000256" key="5">
    <source>
        <dbReference type="ARBA" id="ARBA00021850"/>
    </source>
</evidence>
<dbReference type="InterPro" id="IPR015421">
    <property type="entry name" value="PyrdxlP-dep_Trfase_major"/>
</dbReference>
<dbReference type="GO" id="GO:0031071">
    <property type="term" value="F:cysteine desulfurase activity"/>
    <property type="evidence" value="ECO:0007669"/>
    <property type="project" value="UniProtKB-EC"/>
</dbReference>
<keyword evidence="11" id="KW-1185">Reference proteome</keyword>
<sequence length="408" mass="44155">MDTLKNYKAHFPVFTTQPSLTYLDSAATTLIPDVVAKSHYHAQCHLHANVGKGMYPLSEQGNQQITSVKEKVKQLIQAGHIDQILFTENATTAIHLVAQGAIKPAIKPHHNIVVSISEHHANFLPWQQLSQVFGIELRTIDVNEHGRICQQQLRAKTDENTLLVALCHVSNVLGQMNDVATLTKIAKQYNATVLIDGAQAIAHTEVDVQQIGCDYYVFSGHKMYAGAGVGVLYCRDQTGESLAPVVLGGGIVNAVAVDQTKYIRGISKLRAGSANLAAIVALGSAIDWLASIGNTSRTARSAFIHDYCLKRLVALKAVNLLVAAEYQDRLGLISFTIAGVHSHDTASLMAQQNIAVRAGHHCAQPLHSALNIKDSVRISIGLYNSTEDIDRMITVLEEAIALLGLAND</sequence>